<organism evidence="7 8">
    <name type="scientific">Leptospira fletcheri</name>
    <dbReference type="NCBI Taxonomy" id="2484981"/>
    <lineage>
        <taxon>Bacteria</taxon>
        <taxon>Pseudomonadati</taxon>
        <taxon>Spirochaetota</taxon>
        <taxon>Spirochaetia</taxon>
        <taxon>Leptospirales</taxon>
        <taxon>Leptospiraceae</taxon>
        <taxon>Leptospira</taxon>
    </lineage>
</organism>
<dbReference type="EC" id="3.5.1.88" evidence="6"/>
<feature type="binding site" evidence="6">
    <location>
        <position position="102"/>
    </location>
    <ligand>
        <name>Fe cation</name>
        <dbReference type="ChEBI" id="CHEBI:24875"/>
    </ligand>
</feature>
<dbReference type="GO" id="GO:0042586">
    <property type="term" value="F:peptide deformylase activity"/>
    <property type="evidence" value="ECO:0007669"/>
    <property type="project" value="UniProtKB-UniRule"/>
</dbReference>
<dbReference type="FunFam" id="3.90.45.10:FF:000003">
    <property type="entry name" value="Peptide deformylase"/>
    <property type="match status" value="1"/>
</dbReference>
<dbReference type="GO" id="GO:0006412">
    <property type="term" value="P:translation"/>
    <property type="evidence" value="ECO:0007669"/>
    <property type="project" value="UniProtKB-UniRule"/>
</dbReference>
<dbReference type="EMBL" id="RQET01000010">
    <property type="protein sequence ID" value="TGK08742.1"/>
    <property type="molecule type" value="Genomic_DNA"/>
</dbReference>
<keyword evidence="2 6" id="KW-0479">Metal-binding</keyword>
<dbReference type="CDD" id="cd00487">
    <property type="entry name" value="Pep_deformylase"/>
    <property type="match status" value="1"/>
</dbReference>
<dbReference type="HAMAP" id="MF_00163">
    <property type="entry name" value="Pep_deformylase"/>
    <property type="match status" value="1"/>
</dbReference>
<comment type="caution">
    <text evidence="7">The sequence shown here is derived from an EMBL/GenBank/DDBJ whole genome shotgun (WGS) entry which is preliminary data.</text>
</comment>
<dbReference type="OrthoDB" id="9784988at2"/>
<dbReference type="RefSeq" id="WP_135768887.1">
    <property type="nucleotide sequence ID" value="NZ_RQET01000010.1"/>
</dbReference>
<protein>
    <recommendedName>
        <fullName evidence="6">Peptide deformylase</fullName>
        <shortName evidence="6">PDF</shortName>
        <ecNumber evidence="6">3.5.1.88</ecNumber>
    </recommendedName>
    <alternativeName>
        <fullName evidence="6">Polypeptide deformylase</fullName>
    </alternativeName>
</protein>
<dbReference type="PANTHER" id="PTHR10458">
    <property type="entry name" value="PEPTIDE DEFORMYLASE"/>
    <property type="match status" value="1"/>
</dbReference>
<dbReference type="AlphaFoldDB" id="A0A4R9GAJ2"/>
<comment type="cofactor">
    <cofactor evidence="6">
        <name>Fe(2+)</name>
        <dbReference type="ChEBI" id="CHEBI:29033"/>
    </cofactor>
    <text evidence="6">Binds 1 Fe(2+) ion.</text>
</comment>
<feature type="active site" evidence="6">
    <location>
        <position position="145"/>
    </location>
</feature>
<dbReference type="Pfam" id="PF01327">
    <property type="entry name" value="Pep_deformylase"/>
    <property type="match status" value="1"/>
</dbReference>
<evidence type="ECO:0000256" key="6">
    <source>
        <dbReference type="HAMAP-Rule" id="MF_00163"/>
    </source>
</evidence>
<evidence type="ECO:0000256" key="2">
    <source>
        <dbReference type="ARBA" id="ARBA00022723"/>
    </source>
</evidence>
<dbReference type="NCBIfam" id="TIGR00079">
    <property type="entry name" value="pept_deformyl"/>
    <property type="match status" value="1"/>
</dbReference>
<comment type="catalytic activity">
    <reaction evidence="6">
        <text>N-terminal N-formyl-L-methionyl-[peptide] + H2O = N-terminal L-methionyl-[peptide] + formate</text>
        <dbReference type="Rhea" id="RHEA:24420"/>
        <dbReference type="Rhea" id="RHEA-COMP:10639"/>
        <dbReference type="Rhea" id="RHEA-COMP:10640"/>
        <dbReference type="ChEBI" id="CHEBI:15377"/>
        <dbReference type="ChEBI" id="CHEBI:15740"/>
        <dbReference type="ChEBI" id="CHEBI:49298"/>
        <dbReference type="ChEBI" id="CHEBI:64731"/>
        <dbReference type="EC" id="3.5.1.88"/>
    </reaction>
</comment>
<evidence type="ECO:0000256" key="4">
    <source>
        <dbReference type="ARBA" id="ARBA00022917"/>
    </source>
</evidence>
<gene>
    <name evidence="6" type="primary">def</name>
    <name evidence="7" type="ORF">EHO60_14270</name>
</gene>
<reference evidence="7" key="1">
    <citation type="journal article" date="2019" name="PLoS Negl. Trop. Dis.">
        <title>Revisiting the worldwide diversity of Leptospira species in the environment.</title>
        <authorList>
            <person name="Vincent A.T."/>
            <person name="Schiettekatte O."/>
            <person name="Bourhy P."/>
            <person name="Veyrier F.J."/>
            <person name="Picardeau M."/>
        </authorList>
    </citation>
    <scope>NUCLEOTIDE SEQUENCE [LARGE SCALE GENOMIC DNA]</scope>
    <source>
        <strain evidence="7">SSW15</strain>
    </source>
</reference>
<dbReference type="PIRSF" id="PIRSF004749">
    <property type="entry name" value="Pep_def"/>
    <property type="match status" value="1"/>
</dbReference>
<name>A0A4R9GAJ2_9LEPT</name>
<keyword evidence="5 6" id="KW-0408">Iron</keyword>
<comment type="function">
    <text evidence="6">Removes the formyl group from the N-terminal Met of newly synthesized proteins. Requires at least a dipeptide for an efficient rate of reaction. N-terminal L-methionine is a prerequisite for activity but the enzyme has broad specificity at other positions.</text>
</comment>
<dbReference type="SUPFAM" id="SSF56420">
    <property type="entry name" value="Peptide deformylase"/>
    <property type="match status" value="1"/>
</dbReference>
<dbReference type="InterPro" id="IPR023635">
    <property type="entry name" value="Peptide_deformylase"/>
</dbReference>
<evidence type="ECO:0000256" key="3">
    <source>
        <dbReference type="ARBA" id="ARBA00022801"/>
    </source>
</evidence>
<dbReference type="Gene3D" id="3.90.45.10">
    <property type="entry name" value="Peptide deformylase"/>
    <property type="match status" value="1"/>
</dbReference>
<dbReference type="NCBIfam" id="NF001159">
    <property type="entry name" value="PRK00150.1-3"/>
    <property type="match status" value="1"/>
</dbReference>
<evidence type="ECO:0000256" key="1">
    <source>
        <dbReference type="ARBA" id="ARBA00010759"/>
    </source>
</evidence>
<feature type="binding site" evidence="6">
    <location>
        <position position="144"/>
    </location>
    <ligand>
        <name>Fe cation</name>
        <dbReference type="ChEBI" id="CHEBI:24875"/>
    </ligand>
</feature>
<dbReference type="Proteomes" id="UP000298458">
    <property type="component" value="Unassembled WGS sequence"/>
</dbReference>
<keyword evidence="3 6" id="KW-0378">Hydrolase</keyword>
<evidence type="ECO:0000313" key="7">
    <source>
        <dbReference type="EMBL" id="TGK08742.1"/>
    </source>
</evidence>
<dbReference type="PRINTS" id="PR01576">
    <property type="entry name" value="PDEFORMYLASE"/>
</dbReference>
<keyword evidence="4 6" id="KW-0648">Protein biosynthesis</keyword>
<keyword evidence="8" id="KW-1185">Reference proteome</keyword>
<dbReference type="PANTHER" id="PTHR10458:SF20">
    <property type="entry name" value="PEPTIDE DEFORMYLASE 1"/>
    <property type="match status" value="1"/>
</dbReference>
<evidence type="ECO:0000313" key="8">
    <source>
        <dbReference type="Proteomes" id="UP000298458"/>
    </source>
</evidence>
<accession>A0A4R9GAJ2</accession>
<dbReference type="InterPro" id="IPR036821">
    <property type="entry name" value="Peptide_deformylase_sf"/>
</dbReference>
<feature type="binding site" evidence="6">
    <location>
        <position position="148"/>
    </location>
    <ligand>
        <name>Fe cation</name>
        <dbReference type="ChEBI" id="CHEBI:24875"/>
    </ligand>
</feature>
<evidence type="ECO:0000256" key="5">
    <source>
        <dbReference type="ARBA" id="ARBA00023004"/>
    </source>
</evidence>
<proteinExistence type="inferred from homology"/>
<sequence length="178" mass="20248">MSIRKILKIGDPLLRKGCKPVHTDELQTKEFKKLIRDMFDTMRHAEGVGLAAPQIGILKQMVVVGTDPKEDYPESSRVKERVILNPEITPLTESVDGNWEGCLSVPGMRGFVERPNKIRVTWMDEKGNRHEEVLEGYEAVVFQHECDHLKGVLYVDRLKDTKMFGFNDSLELSGPVLD</sequence>
<dbReference type="GO" id="GO:0046872">
    <property type="term" value="F:metal ion binding"/>
    <property type="evidence" value="ECO:0007669"/>
    <property type="project" value="UniProtKB-KW"/>
</dbReference>
<comment type="similarity">
    <text evidence="1 6">Belongs to the polypeptide deformylase family.</text>
</comment>